<proteinExistence type="predicted"/>
<keyword evidence="3" id="KW-1185">Reference proteome</keyword>
<comment type="caution">
    <text evidence="2">The sequence shown here is derived from an EMBL/GenBank/DDBJ whole genome shotgun (WGS) entry which is preliminary data.</text>
</comment>
<feature type="transmembrane region" description="Helical" evidence="1">
    <location>
        <begin position="9"/>
        <end position="27"/>
    </location>
</feature>
<dbReference type="Proteomes" id="UP000652995">
    <property type="component" value="Unassembled WGS sequence"/>
</dbReference>
<dbReference type="RefSeq" id="WP_157728677.1">
    <property type="nucleotide sequence ID" value="NZ_BMCB01000001.1"/>
</dbReference>
<keyword evidence="1" id="KW-1133">Transmembrane helix</keyword>
<evidence type="ECO:0000256" key="1">
    <source>
        <dbReference type="SAM" id="Phobius"/>
    </source>
</evidence>
<evidence type="ECO:0000313" key="2">
    <source>
        <dbReference type="EMBL" id="GGA81071.1"/>
    </source>
</evidence>
<reference evidence="3" key="1">
    <citation type="journal article" date="2019" name="Int. J. Syst. Evol. Microbiol.">
        <title>The Global Catalogue of Microorganisms (GCM) 10K type strain sequencing project: providing services to taxonomists for standard genome sequencing and annotation.</title>
        <authorList>
            <consortium name="The Broad Institute Genomics Platform"/>
            <consortium name="The Broad Institute Genome Sequencing Center for Infectious Disease"/>
            <person name="Wu L."/>
            <person name="Ma J."/>
        </authorList>
    </citation>
    <scope>NUCLEOTIDE SEQUENCE [LARGE SCALE GENOMIC DNA]</scope>
    <source>
        <strain evidence="3">CCM 4175</strain>
    </source>
</reference>
<protein>
    <submittedName>
        <fullName evidence="2">Uncharacterized protein</fullName>
    </submittedName>
</protein>
<dbReference type="EMBL" id="BMCB01000001">
    <property type="protein sequence ID" value="GGA81071.1"/>
    <property type="molecule type" value="Genomic_DNA"/>
</dbReference>
<organism evidence="2 3">
    <name type="scientific">Staphylococcus muscae</name>
    <dbReference type="NCBI Taxonomy" id="1294"/>
    <lineage>
        <taxon>Bacteria</taxon>
        <taxon>Bacillati</taxon>
        <taxon>Bacillota</taxon>
        <taxon>Bacilli</taxon>
        <taxon>Bacillales</taxon>
        <taxon>Staphylococcaceae</taxon>
        <taxon>Staphylococcus</taxon>
    </lineage>
</organism>
<keyword evidence="1" id="KW-0472">Membrane</keyword>
<gene>
    <name evidence="2" type="ORF">GCM10007183_01510</name>
</gene>
<sequence length="109" mass="12859">MNEIMRKGCFSFIVLLLVIIYIAYIMFHDTPQYAVHGGCEIVDDMDGSIYVQKPNNSLNMIHLPENTDDSWLSQIRDKIVDYTYQKHKKRHPHTLIPRQHRINCESQVK</sequence>
<accession>A0ABQ1HLE6</accession>
<keyword evidence="1" id="KW-0812">Transmembrane</keyword>
<evidence type="ECO:0000313" key="3">
    <source>
        <dbReference type="Proteomes" id="UP000652995"/>
    </source>
</evidence>
<name>A0ABQ1HLE6_9STAP</name>